<dbReference type="EMBL" id="JADOUF010000001">
    <property type="protein sequence ID" value="MBG6141078.1"/>
    <property type="molecule type" value="Genomic_DNA"/>
</dbReference>
<keyword evidence="4 6" id="KW-1133">Transmembrane helix</keyword>
<protein>
    <submittedName>
        <fullName evidence="7">Putative membrane protein YhhN</fullName>
    </submittedName>
</protein>
<evidence type="ECO:0000256" key="4">
    <source>
        <dbReference type="ARBA" id="ARBA00022989"/>
    </source>
</evidence>
<feature type="transmembrane region" description="Helical" evidence="6">
    <location>
        <begin position="155"/>
        <end position="172"/>
    </location>
</feature>
<keyword evidence="8" id="KW-1185">Reference proteome</keyword>
<comment type="subcellular location">
    <subcellularLocation>
        <location evidence="1">Membrane</location>
        <topology evidence="1">Multi-pass membrane protein</topology>
    </subcellularLocation>
</comment>
<evidence type="ECO:0000256" key="3">
    <source>
        <dbReference type="ARBA" id="ARBA00022692"/>
    </source>
</evidence>
<evidence type="ECO:0000313" key="7">
    <source>
        <dbReference type="EMBL" id="MBG6141078.1"/>
    </source>
</evidence>
<reference evidence="7" key="1">
    <citation type="submission" date="2020-11" db="EMBL/GenBank/DDBJ databases">
        <title>Sequencing the genomes of 1000 actinobacteria strains.</title>
        <authorList>
            <person name="Klenk H.-P."/>
        </authorList>
    </citation>
    <scope>NUCLEOTIDE SEQUENCE</scope>
    <source>
        <strain evidence="7">DSM 45356</strain>
    </source>
</reference>
<feature type="transmembrane region" description="Helical" evidence="6">
    <location>
        <begin position="20"/>
        <end position="37"/>
    </location>
</feature>
<name>A0A8J7GI49_9ACTN</name>
<keyword evidence="5 6" id="KW-0472">Membrane</keyword>
<evidence type="ECO:0000256" key="5">
    <source>
        <dbReference type="ARBA" id="ARBA00023136"/>
    </source>
</evidence>
<accession>A0A8J7GI49</accession>
<dbReference type="Proteomes" id="UP000622552">
    <property type="component" value="Unassembled WGS sequence"/>
</dbReference>
<dbReference type="GO" id="GO:0016787">
    <property type="term" value="F:hydrolase activity"/>
    <property type="evidence" value="ECO:0007669"/>
    <property type="project" value="TreeGrafter"/>
</dbReference>
<dbReference type="InterPro" id="IPR012506">
    <property type="entry name" value="TMEM86B-like"/>
</dbReference>
<dbReference type="GO" id="GO:0016020">
    <property type="term" value="C:membrane"/>
    <property type="evidence" value="ECO:0007669"/>
    <property type="project" value="UniProtKB-SubCell"/>
</dbReference>
<dbReference type="PANTHER" id="PTHR31885:SF6">
    <property type="entry name" value="GH04784P"/>
    <property type="match status" value="1"/>
</dbReference>
<evidence type="ECO:0000256" key="1">
    <source>
        <dbReference type="ARBA" id="ARBA00004141"/>
    </source>
</evidence>
<evidence type="ECO:0000313" key="8">
    <source>
        <dbReference type="Proteomes" id="UP000622552"/>
    </source>
</evidence>
<dbReference type="Pfam" id="PF07947">
    <property type="entry name" value="YhhN"/>
    <property type="match status" value="1"/>
</dbReference>
<comment type="similarity">
    <text evidence="2">Belongs to the TMEM86 family.</text>
</comment>
<feature type="transmembrane region" description="Helical" evidence="6">
    <location>
        <begin position="124"/>
        <end position="143"/>
    </location>
</feature>
<gene>
    <name evidence="7" type="ORF">IW245_007272</name>
</gene>
<organism evidence="7 8">
    <name type="scientific">Longispora fulva</name>
    <dbReference type="NCBI Taxonomy" id="619741"/>
    <lineage>
        <taxon>Bacteria</taxon>
        <taxon>Bacillati</taxon>
        <taxon>Actinomycetota</taxon>
        <taxon>Actinomycetes</taxon>
        <taxon>Micromonosporales</taxon>
        <taxon>Micromonosporaceae</taxon>
        <taxon>Longispora</taxon>
    </lineage>
</organism>
<evidence type="ECO:0000256" key="6">
    <source>
        <dbReference type="SAM" id="Phobius"/>
    </source>
</evidence>
<evidence type="ECO:0000256" key="2">
    <source>
        <dbReference type="ARBA" id="ARBA00007375"/>
    </source>
</evidence>
<dbReference type="AlphaFoldDB" id="A0A8J7GI49"/>
<dbReference type="RefSeq" id="WP_197007554.1">
    <property type="nucleotide sequence ID" value="NZ_BONS01000018.1"/>
</dbReference>
<dbReference type="PANTHER" id="PTHR31885">
    <property type="entry name" value="GH04784P"/>
    <property type="match status" value="1"/>
</dbReference>
<comment type="caution">
    <text evidence="7">The sequence shown here is derived from an EMBL/GenBank/DDBJ whole genome shotgun (WGS) entry which is preliminary data.</text>
</comment>
<proteinExistence type="inferred from homology"/>
<keyword evidence="3 6" id="KW-0812">Transmembrane</keyword>
<sequence>MLGRSPLAGFVNKVTPRGNLVGYAGLAVLDTLAILAGKPKARRLIKPALMPVLAAAVAAPDPGPVQRRVATALTLSAAGDTALLGKSRLAFLSGAGAFAGAHVNYLAAVNGLGDRPGMLRYRPWLAAPYALALAGFAAVLPGVAKRTGWGEAVAGFGYAGLLTAVAVSTLDLRGRRGEDPRWDAAATRAATGGALFVVSDFLVGLRRYRQAGGAGGRADTVLDAGVMVTYTAAQAMLALGLTELARQQDGVVRD</sequence>